<dbReference type="HOGENOM" id="CLU_3070367_0_0_1"/>
<name>A0A024S801_HYPJR</name>
<dbReference type="KEGG" id="trr:M419DRAFT_123695"/>
<evidence type="ECO:0000313" key="2">
    <source>
        <dbReference type="Proteomes" id="UP000024376"/>
    </source>
</evidence>
<organism evidence="1 2">
    <name type="scientific">Hypocrea jecorina (strain ATCC 56765 / BCRC 32924 / NRRL 11460 / Rut C-30)</name>
    <name type="common">Trichoderma reesei</name>
    <dbReference type="NCBI Taxonomy" id="1344414"/>
    <lineage>
        <taxon>Eukaryota</taxon>
        <taxon>Fungi</taxon>
        <taxon>Dikarya</taxon>
        <taxon>Ascomycota</taxon>
        <taxon>Pezizomycotina</taxon>
        <taxon>Sordariomycetes</taxon>
        <taxon>Hypocreomycetidae</taxon>
        <taxon>Hypocreales</taxon>
        <taxon>Hypocreaceae</taxon>
        <taxon>Trichoderma</taxon>
    </lineage>
</organism>
<accession>A0A024S801</accession>
<reference evidence="2" key="1">
    <citation type="journal article" date="2013" name="Ind. Biotechnol.">
        <title>Comparative genomics analysis of Trichoderma reesei strains.</title>
        <authorList>
            <person name="Koike H."/>
            <person name="Aerts A."/>
            <person name="LaButti K."/>
            <person name="Grigoriev I.V."/>
            <person name="Baker S.E."/>
        </authorList>
    </citation>
    <scope>NUCLEOTIDE SEQUENCE [LARGE SCALE GENOMIC DNA]</scope>
    <source>
        <strain evidence="2">ATCC 56765 / BCRC 32924 / NRRL 11460 / Rut C-30</strain>
    </source>
</reference>
<dbReference type="Proteomes" id="UP000024376">
    <property type="component" value="Unassembled WGS sequence"/>
</dbReference>
<evidence type="ECO:0000313" key="1">
    <source>
        <dbReference type="EMBL" id="ETS01213.1"/>
    </source>
</evidence>
<proteinExistence type="predicted"/>
<dbReference type="AlphaFoldDB" id="A0A024S801"/>
<dbReference type="EMBL" id="KI911149">
    <property type="protein sequence ID" value="ETS01213.1"/>
    <property type="molecule type" value="Genomic_DNA"/>
</dbReference>
<gene>
    <name evidence="1" type="ORF">M419DRAFT_123695</name>
</gene>
<protein>
    <submittedName>
        <fullName evidence="1">Uncharacterized protein</fullName>
    </submittedName>
</protein>
<sequence>MELGWLQLSLCLLWYCVIAGLVACVLATTRFSVYEVAIDPGVHLASDRNAVII</sequence>